<feature type="domain" description="Flavin reductase like" evidence="2">
    <location>
        <begin position="43"/>
        <end position="228"/>
    </location>
</feature>
<dbReference type="HOGENOM" id="CLU_073369_0_0_1"/>
<evidence type="ECO:0000256" key="1">
    <source>
        <dbReference type="ARBA" id="ARBA00023002"/>
    </source>
</evidence>
<sequence length="240" mass="26172">MFGITRTRTASKSLKNVAQSHHTASCNTLDISKSLKDKLRALLRETAQPVAVVTSFMPPNSSSTSYPFHGATLSSFTSIAMDPYPLIAFALRMPSRIASSLDAAQPGQASHMVVNLLSAEQASMSVKFSRPDLYPEPFSSIPYSLSEEGLPIIGESLGAISCKLVSKAIPLHDLEFLKGESSEEMMKPLLEDCPSSKLFVAHVTRVESSPSDNEDSLPLLYHRRQYTSCRIPPRSPAMDP</sequence>
<dbReference type="PANTHER" id="PTHR30466">
    <property type="entry name" value="FLAVIN REDUCTASE"/>
    <property type="match status" value="1"/>
</dbReference>
<dbReference type="Gene3D" id="2.30.110.10">
    <property type="entry name" value="Electron Transport, Fmn-binding Protein, Chain A"/>
    <property type="match status" value="1"/>
</dbReference>
<dbReference type="GO" id="GO:0042602">
    <property type="term" value="F:riboflavin reductase (NADPH) activity"/>
    <property type="evidence" value="ECO:0007669"/>
    <property type="project" value="TreeGrafter"/>
</dbReference>
<reference evidence="3 4" key="1">
    <citation type="submission" date="2014-04" db="EMBL/GenBank/DDBJ databases">
        <authorList>
            <consortium name="DOE Joint Genome Institute"/>
            <person name="Kuo A."/>
            <person name="Kohler A."/>
            <person name="Nagy L.G."/>
            <person name="Floudas D."/>
            <person name="Copeland A."/>
            <person name="Barry K.W."/>
            <person name="Cichocki N."/>
            <person name="Veneault-Fourrey C."/>
            <person name="LaButti K."/>
            <person name="Lindquist E.A."/>
            <person name="Lipzen A."/>
            <person name="Lundell T."/>
            <person name="Morin E."/>
            <person name="Murat C."/>
            <person name="Sun H."/>
            <person name="Tunlid A."/>
            <person name="Henrissat B."/>
            <person name="Grigoriev I.V."/>
            <person name="Hibbett D.S."/>
            <person name="Martin F."/>
            <person name="Nordberg H.P."/>
            <person name="Cantor M.N."/>
            <person name="Hua S.X."/>
        </authorList>
    </citation>
    <scope>NUCLEOTIDE SEQUENCE [LARGE SCALE GENOMIC DNA]</scope>
    <source>
        <strain evidence="3 4">LaAM-08-1</strain>
    </source>
</reference>
<dbReference type="SMART" id="SM00903">
    <property type="entry name" value="Flavin_Reduct"/>
    <property type="match status" value="1"/>
</dbReference>
<dbReference type="Pfam" id="PF01613">
    <property type="entry name" value="Flavin_Reduct"/>
    <property type="match status" value="1"/>
</dbReference>
<dbReference type="AlphaFoldDB" id="A0A0C9X0W9"/>
<dbReference type="GO" id="GO:0010181">
    <property type="term" value="F:FMN binding"/>
    <property type="evidence" value="ECO:0007669"/>
    <property type="project" value="InterPro"/>
</dbReference>
<protein>
    <recommendedName>
        <fullName evidence="2">Flavin reductase like domain-containing protein</fullName>
    </recommendedName>
</protein>
<dbReference type="Proteomes" id="UP000054477">
    <property type="component" value="Unassembled WGS sequence"/>
</dbReference>
<dbReference type="PANTHER" id="PTHR30466:SF1">
    <property type="entry name" value="FMN REDUCTASE (NADH) RUTF"/>
    <property type="match status" value="1"/>
</dbReference>
<dbReference type="EMBL" id="KN839040">
    <property type="protein sequence ID" value="KIJ91206.1"/>
    <property type="molecule type" value="Genomic_DNA"/>
</dbReference>
<name>A0A0C9X0W9_9AGAR</name>
<evidence type="ECO:0000313" key="4">
    <source>
        <dbReference type="Proteomes" id="UP000054477"/>
    </source>
</evidence>
<keyword evidence="1" id="KW-0560">Oxidoreductase</keyword>
<reference evidence="4" key="2">
    <citation type="submission" date="2015-01" db="EMBL/GenBank/DDBJ databases">
        <title>Evolutionary Origins and Diversification of the Mycorrhizal Mutualists.</title>
        <authorList>
            <consortium name="DOE Joint Genome Institute"/>
            <consortium name="Mycorrhizal Genomics Consortium"/>
            <person name="Kohler A."/>
            <person name="Kuo A."/>
            <person name="Nagy L.G."/>
            <person name="Floudas D."/>
            <person name="Copeland A."/>
            <person name="Barry K.W."/>
            <person name="Cichocki N."/>
            <person name="Veneault-Fourrey C."/>
            <person name="LaButti K."/>
            <person name="Lindquist E.A."/>
            <person name="Lipzen A."/>
            <person name="Lundell T."/>
            <person name="Morin E."/>
            <person name="Murat C."/>
            <person name="Riley R."/>
            <person name="Ohm R."/>
            <person name="Sun H."/>
            <person name="Tunlid A."/>
            <person name="Henrissat B."/>
            <person name="Grigoriev I.V."/>
            <person name="Hibbett D.S."/>
            <person name="Martin F."/>
        </authorList>
    </citation>
    <scope>NUCLEOTIDE SEQUENCE [LARGE SCALE GENOMIC DNA]</scope>
    <source>
        <strain evidence="4">LaAM-08-1</strain>
    </source>
</reference>
<gene>
    <name evidence="3" type="ORF">K443DRAFT_686233</name>
</gene>
<evidence type="ECO:0000313" key="3">
    <source>
        <dbReference type="EMBL" id="KIJ91206.1"/>
    </source>
</evidence>
<keyword evidence="4" id="KW-1185">Reference proteome</keyword>
<dbReference type="InterPro" id="IPR012349">
    <property type="entry name" value="Split_barrel_FMN-bd"/>
</dbReference>
<accession>A0A0C9X0W9</accession>
<dbReference type="InterPro" id="IPR050268">
    <property type="entry name" value="NADH-dep_flavin_reductase"/>
</dbReference>
<dbReference type="SUPFAM" id="SSF50475">
    <property type="entry name" value="FMN-binding split barrel"/>
    <property type="match status" value="1"/>
</dbReference>
<organism evidence="3 4">
    <name type="scientific">Laccaria amethystina LaAM-08-1</name>
    <dbReference type="NCBI Taxonomy" id="1095629"/>
    <lineage>
        <taxon>Eukaryota</taxon>
        <taxon>Fungi</taxon>
        <taxon>Dikarya</taxon>
        <taxon>Basidiomycota</taxon>
        <taxon>Agaricomycotina</taxon>
        <taxon>Agaricomycetes</taxon>
        <taxon>Agaricomycetidae</taxon>
        <taxon>Agaricales</taxon>
        <taxon>Agaricineae</taxon>
        <taxon>Hydnangiaceae</taxon>
        <taxon>Laccaria</taxon>
    </lineage>
</organism>
<dbReference type="STRING" id="1095629.A0A0C9X0W9"/>
<dbReference type="OrthoDB" id="2015405at2759"/>
<proteinExistence type="predicted"/>
<dbReference type="InterPro" id="IPR002563">
    <property type="entry name" value="Flavin_Rdtase-like_dom"/>
</dbReference>
<evidence type="ECO:0000259" key="2">
    <source>
        <dbReference type="SMART" id="SM00903"/>
    </source>
</evidence>